<name>A0AAD7WXY8_9TELE</name>
<proteinExistence type="predicted"/>
<dbReference type="AlphaFoldDB" id="A0AAD7WXY8"/>
<feature type="region of interest" description="Disordered" evidence="1">
    <location>
        <begin position="425"/>
        <end position="449"/>
    </location>
</feature>
<organism evidence="2 3">
    <name type="scientific">Aldrovandia affinis</name>
    <dbReference type="NCBI Taxonomy" id="143900"/>
    <lineage>
        <taxon>Eukaryota</taxon>
        <taxon>Metazoa</taxon>
        <taxon>Chordata</taxon>
        <taxon>Craniata</taxon>
        <taxon>Vertebrata</taxon>
        <taxon>Euteleostomi</taxon>
        <taxon>Actinopterygii</taxon>
        <taxon>Neopterygii</taxon>
        <taxon>Teleostei</taxon>
        <taxon>Notacanthiformes</taxon>
        <taxon>Halosauridae</taxon>
        <taxon>Aldrovandia</taxon>
    </lineage>
</organism>
<evidence type="ECO:0000256" key="1">
    <source>
        <dbReference type="SAM" id="MobiDB-lite"/>
    </source>
</evidence>
<sequence>MDFLKDWLKDLPTVDSHYCRGPATYKDKKFLHPGITISQLHREYRQAAATAGVRAVGIRHFTDVFHEGKYSVFIPRKDQCDVCVSFKHGNISKAEYDAHVNQKDEARQEKSRDKDSANNEKSVWTMDLQAVLLCPKTRASCLYYKTKLQVHNFTLFDLKSKEGYCYIWDESEGDLSSEVFAHLQYRHFEGVIKDHPEIEEIVVWSDGCGYQNRNANVANAFSELARKYGVLITQKYLVAGHTQMECDSMRSAIERKMITDIITPRDYVIILQTARIRPSPYHVKVVKHDEILKLNGSYFLSIRPGKKAGDPTVHDLRALQFSSDGKVHYKLSFSENSAWEALPQRLLFPPPARTSKTYTWFPWKGSRAQPVHTPVTCRSRGIGFRLTFCDPEVVRLMEPRLNEPLCLFPPAPLFSMCDPGSVSPHRTPHLHHRGSPVLEPGFSAAGDGK</sequence>
<gene>
    <name evidence="2" type="ORF">AAFF_G00107270</name>
</gene>
<comment type="caution">
    <text evidence="2">The sequence shown here is derived from an EMBL/GenBank/DDBJ whole genome shotgun (WGS) entry which is preliminary data.</text>
</comment>
<evidence type="ECO:0000313" key="3">
    <source>
        <dbReference type="Proteomes" id="UP001221898"/>
    </source>
</evidence>
<dbReference type="PANTHER" id="PTHR10773:SF19">
    <property type="match status" value="1"/>
</dbReference>
<feature type="region of interest" description="Disordered" evidence="1">
    <location>
        <begin position="97"/>
        <end position="118"/>
    </location>
</feature>
<dbReference type="Proteomes" id="UP001221898">
    <property type="component" value="Unassembled WGS sequence"/>
</dbReference>
<keyword evidence="3" id="KW-1185">Reference proteome</keyword>
<evidence type="ECO:0000313" key="2">
    <source>
        <dbReference type="EMBL" id="KAJ8413145.1"/>
    </source>
</evidence>
<dbReference type="EMBL" id="JAINUG010000017">
    <property type="protein sequence ID" value="KAJ8413145.1"/>
    <property type="molecule type" value="Genomic_DNA"/>
</dbReference>
<reference evidence="2" key="1">
    <citation type="journal article" date="2023" name="Science">
        <title>Genome structures resolve the early diversification of teleost fishes.</title>
        <authorList>
            <person name="Parey E."/>
            <person name="Louis A."/>
            <person name="Montfort J."/>
            <person name="Bouchez O."/>
            <person name="Roques C."/>
            <person name="Iampietro C."/>
            <person name="Lluch J."/>
            <person name="Castinel A."/>
            <person name="Donnadieu C."/>
            <person name="Desvignes T."/>
            <person name="Floi Bucao C."/>
            <person name="Jouanno E."/>
            <person name="Wen M."/>
            <person name="Mejri S."/>
            <person name="Dirks R."/>
            <person name="Jansen H."/>
            <person name="Henkel C."/>
            <person name="Chen W.J."/>
            <person name="Zahm M."/>
            <person name="Cabau C."/>
            <person name="Klopp C."/>
            <person name="Thompson A.W."/>
            <person name="Robinson-Rechavi M."/>
            <person name="Braasch I."/>
            <person name="Lecointre G."/>
            <person name="Bobe J."/>
            <person name="Postlethwait J.H."/>
            <person name="Berthelot C."/>
            <person name="Roest Crollius H."/>
            <person name="Guiguen Y."/>
        </authorList>
    </citation>
    <scope>NUCLEOTIDE SEQUENCE</scope>
    <source>
        <strain evidence="2">NC1722</strain>
    </source>
</reference>
<dbReference type="PANTHER" id="PTHR10773">
    <property type="entry name" value="DNA-DIRECTED RNA POLYMERASES I, II, AND III SUBUNIT RPABC2"/>
    <property type="match status" value="1"/>
</dbReference>
<accession>A0AAD7WXY8</accession>
<protein>
    <submittedName>
        <fullName evidence="2">Uncharacterized protein</fullName>
    </submittedName>
</protein>